<dbReference type="InterPro" id="IPR045619">
    <property type="entry name" value="DUF6443"/>
</dbReference>
<dbReference type="PANTHER" id="PTHR32305:SF15">
    <property type="entry name" value="PROTEIN RHSA-RELATED"/>
    <property type="match status" value="1"/>
</dbReference>
<evidence type="ECO:0000259" key="1">
    <source>
        <dbReference type="Pfam" id="PF20041"/>
    </source>
</evidence>
<dbReference type="PANTHER" id="PTHR32305">
    <property type="match status" value="1"/>
</dbReference>
<feature type="domain" description="DUF6443" evidence="1">
    <location>
        <begin position="29"/>
        <end position="171"/>
    </location>
</feature>
<gene>
    <name evidence="2" type="ORF">P0Y53_23160</name>
</gene>
<reference evidence="2" key="1">
    <citation type="submission" date="2023-03" db="EMBL/GenBank/DDBJ databases">
        <title>Andean soil-derived lignocellulolytic bacterial consortium as a source of novel taxa and putative plastic-active enzymes.</title>
        <authorList>
            <person name="Diaz-Garcia L."/>
            <person name="Chuvochina M."/>
            <person name="Feuerriegel G."/>
            <person name="Bunk B."/>
            <person name="Sproer C."/>
            <person name="Streit W.R."/>
            <person name="Rodriguez L.M."/>
            <person name="Overmann J."/>
            <person name="Jimenez D.J."/>
        </authorList>
    </citation>
    <scope>NUCLEOTIDE SEQUENCE</scope>
    <source>
        <strain evidence="2">MAG 7</strain>
    </source>
</reference>
<proteinExistence type="predicted"/>
<sequence length="1534" mass="168063">MLINLIPVCLFSQQVPAAYPGNVKVNYVRTWTATAPVTDPAALLAKSLGDVKQTTQYLDGLGRPLQMVARQQSLPTGGTATDLVSPVHYDAFGRENLIFLPFAANNTGGNASVDDGGLKLNPFQQQAAFGQVQYPGETWYYSETVFEASPLSRVSKVMPQGNSWAGAGRGMGYKGWVNTDVDDVKIWTVSEEAAGLGTYSVTGTYAAGELFKNITEDEADHQVIEFKDKDGLLLLRKVQLTAAADNGGGSEYAGWVCTYYIYDDLGSLRAVIQPEAVQQLSTALNWTPNPLLLAEQCFRFAFDERNRLIRKKVPGAGEVLLVYDVRDRLVFFQDANMRAGNSNQWQATLYDGLNRPVITGLIYYSGAREALQQLVNTRTQSSGDGPLPEEGTGIVTDLELKSPTGSGQYYAYNSISMTPGFETTQGAAFTAEIVPEGTGGGSGGGSNITAGVIVNKNPLPSGTMLDVLTITYYDNLQWAGNLPSGLKDFNASAIDVYKEPVSNTVAPYAQAITPAAGTLGLVTGTKIKVLGSDPAQYLTTVNFYNHQAQLLQSRSQNYTGGINAVTNQYSWSGHLLVNVQEHQKAGVNTHTATVVTRVSYDDLQRVTKIKKLVLSSMVDAQTEAWRTIAEYKYDALGQVMTRQQGNKWNISENRPSEEERLTRLDYAYNIRGWLTAINKDYLTENQLSDRYFGMDLGYDKNGFEGTFANHQYNGNISGAIWKNEGDGKKRKYDFTYDAANRLTGAVFGQHAGGGGTAALYNTSAGVDFTVSNLTYDANGNIRSMWQKGMKGTEVADIDKLTYNYYQGTNKLQNVIDNSNDVHSQLGDFRSSQAYMQELGRDKVREDIDYAYDDNGNLVKDRNKNIAEEGANGQGIEYNHLNLPVKINVKNKGTIEYTYDAGGAKLKKTITDRSTNPVTVTTTLYLDGFEYKNDSLWQLGHEEGRIRFEKAKANTCAVEQIPSRLVYDYFIKDHLGNTRMVLTEEKDLDCYPAATVEPARVAVEKQLYNIVDDRIVNKTMTTEASLENKVYRTHGGIAGEKTGLEMVLKVMSGDKVFIRGESFYNLSGGNAGAPLTLALEELLAGFAGSGPLSGKGITVNGIQGLSGNTAALEGFLGQNNPGSTTAKAAINWILLDEQFRVVAADFDGVRTGGGYKQHFKFINTPVNVARNGYLYIFVSNESNLPVYFDNLQVSHERGSIMETTDYYPFGLAMVGVSAKALKDNYAENKYKANGATEFNNDFDISLYETDFRSYDPQIGRFHQIDFLATFSFNQSPYSFVHNNPISYIDPMGLDTIRGTIPEGFKPKQGDVFIPESGDAQIYDTERGKWAPQTSLTPVVVTPGNNNQPAEEQQPAQPVVPVQPPRGNGRGEPATNIPAGIQFGANANRAVVSQYSIDQLAAIMRASGNPNVTITSTLRTPEGQARAMYDNIASRGVAYNLRLYGPAGDQVVNVAARGQRAGLGRDAIISAMAQEIRRIGPGRVSRHTGDPNVINVLDISPRTIVNRQAFAREIRARGIRFFEPPRDPAFHLEIRQ</sequence>
<dbReference type="InterPro" id="IPR022385">
    <property type="entry name" value="Rhs_assc_core"/>
</dbReference>
<dbReference type="NCBIfam" id="NF045639">
    <property type="entry name" value="GCX_COOH"/>
    <property type="match status" value="1"/>
</dbReference>
<dbReference type="EMBL" id="CP119311">
    <property type="protein sequence ID" value="WEK35402.1"/>
    <property type="molecule type" value="Genomic_DNA"/>
</dbReference>
<name>A0AAJ5WTK1_9BACT</name>
<dbReference type="Pfam" id="PF20041">
    <property type="entry name" value="DUF6443"/>
    <property type="match status" value="1"/>
</dbReference>
<dbReference type="InterPro" id="IPR055015">
    <property type="entry name" value="GCX_COOH"/>
</dbReference>
<dbReference type="NCBIfam" id="TIGR03696">
    <property type="entry name" value="Rhs_assc_core"/>
    <property type="match status" value="1"/>
</dbReference>
<dbReference type="Gene3D" id="2.180.10.10">
    <property type="entry name" value="RHS repeat-associated core"/>
    <property type="match status" value="3"/>
</dbReference>
<evidence type="ECO:0000313" key="2">
    <source>
        <dbReference type="EMBL" id="WEK35402.1"/>
    </source>
</evidence>
<dbReference type="Proteomes" id="UP001220610">
    <property type="component" value="Chromosome"/>
</dbReference>
<accession>A0AAJ5WTK1</accession>
<protein>
    <submittedName>
        <fullName evidence="2">DUF6443 domain-containing protein</fullName>
    </submittedName>
</protein>
<organism evidence="2 3">
    <name type="scientific">Candidatus Pseudobacter hemicellulosilyticus</name>
    <dbReference type="NCBI Taxonomy" id="3121375"/>
    <lineage>
        <taxon>Bacteria</taxon>
        <taxon>Pseudomonadati</taxon>
        <taxon>Bacteroidota</taxon>
        <taxon>Chitinophagia</taxon>
        <taxon>Chitinophagales</taxon>
        <taxon>Chitinophagaceae</taxon>
        <taxon>Pseudobacter</taxon>
    </lineage>
</organism>
<dbReference type="InterPro" id="IPR050708">
    <property type="entry name" value="T6SS_VgrG/RHS"/>
</dbReference>
<evidence type="ECO:0000313" key="3">
    <source>
        <dbReference type="Proteomes" id="UP001220610"/>
    </source>
</evidence>